<dbReference type="PROSITE" id="PS51257">
    <property type="entry name" value="PROKAR_LIPOPROTEIN"/>
    <property type="match status" value="1"/>
</dbReference>
<dbReference type="EMBL" id="CP032317">
    <property type="protein sequence ID" value="AYA36814.1"/>
    <property type="molecule type" value="Genomic_DNA"/>
</dbReference>
<feature type="signal peptide" evidence="1">
    <location>
        <begin position="1"/>
        <end position="18"/>
    </location>
</feature>
<dbReference type="Proteomes" id="UP000262802">
    <property type="component" value="Chromosome"/>
</dbReference>
<dbReference type="OrthoDB" id="1488726at2"/>
<proteinExistence type="predicted"/>
<name>A0A3B7QYB1_9BACT</name>
<protein>
    <submittedName>
        <fullName evidence="2">Uncharacterized protein</fullName>
    </submittedName>
</protein>
<organism evidence="2 3">
    <name type="scientific">Hymenobacter oligotrophus</name>
    <dbReference type="NCBI Taxonomy" id="2319843"/>
    <lineage>
        <taxon>Bacteria</taxon>
        <taxon>Pseudomonadati</taxon>
        <taxon>Bacteroidota</taxon>
        <taxon>Cytophagia</taxon>
        <taxon>Cytophagales</taxon>
        <taxon>Hymenobacteraceae</taxon>
        <taxon>Hymenobacter</taxon>
    </lineage>
</organism>
<evidence type="ECO:0000313" key="2">
    <source>
        <dbReference type="EMBL" id="AYA36814.1"/>
    </source>
</evidence>
<reference evidence="2 3" key="1">
    <citation type="submission" date="2018-09" db="EMBL/GenBank/DDBJ databases">
        <title>Hymenobacter medium sp. nov., isolated from R2A medium.</title>
        <authorList>
            <person name="Yingchao G."/>
        </authorList>
    </citation>
    <scope>NUCLEOTIDE SEQUENCE [LARGE SCALE GENOMIC DNA]</scope>
    <source>
        <strain evidence="3">sh-6</strain>
    </source>
</reference>
<feature type="chain" id="PRO_5017562963" evidence="1">
    <location>
        <begin position="19"/>
        <end position="322"/>
    </location>
</feature>
<evidence type="ECO:0000313" key="3">
    <source>
        <dbReference type="Proteomes" id="UP000262802"/>
    </source>
</evidence>
<accession>A0A3B7QYB1</accession>
<dbReference type="KEGG" id="hyh:D3Y59_06940"/>
<evidence type="ECO:0000256" key="1">
    <source>
        <dbReference type="SAM" id="SignalP"/>
    </source>
</evidence>
<gene>
    <name evidence="2" type="ORF">D3Y59_06940</name>
</gene>
<sequence length="322" mass="33938">MKRILLLSALAASLLGCAKEDIVICETDGGVVPPVTPPVKLTSIAAFTGRYGAAPQLFSLSARTAQTVVTAKGNRFSFAANNFIRTDNQPLSNSPVRVHIREIMGKADMVLSAMPTVAQQGELLESAGEFQIQATQDSVPLRINDTTRVRFQTVLPPVLNSQQGMQLFAGNGVGGGAAGCFSWIALPNAPFLATGNGFAGSVQGSIMNAGLGWINCDRFVGLPISPPLPIAINAPNVGKTKTAVFVVFDELNAVLQLCIDGNNNFTANQLPTGAKVKVLVIHIDNERVYYAKQSLVVGSTTAVTLTPTETDVTAMVADIRTL</sequence>
<dbReference type="RefSeq" id="WP_119444392.1">
    <property type="nucleotide sequence ID" value="NZ_CP032317.1"/>
</dbReference>
<keyword evidence="3" id="KW-1185">Reference proteome</keyword>
<dbReference type="AlphaFoldDB" id="A0A3B7QYB1"/>
<keyword evidence="1" id="KW-0732">Signal</keyword>